<feature type="binding site" evidence="14">
    <location>
        <position position="209"/>
    </location>
    <ligand>
        <name>Ca(2+)</name>
        <dbReference type="ChEBI" id="CHEBI:29108"/>
    </ligand>
</feature>
<evidence type="ECO:0000256" key="15">
    <source>
        <dbReference type="PROSITE-ProRule" id="PRU00152"/>
    </source>
</evidence>
<accession>A0A8C4X0W7</accession>
<dbReference type="EC" id="3.1.1.3" evidence="4"/>
<keyword evidence="20" id="KW-1185">Reference proteome</keyword>
<protein>
    <recommendedName>
        <fullName evidence="4">triacylglycerol lipase</fullName>
        <ecNumber evidence="4">3.1.1.3</ecNumber>
    </recommendedName>
</protein>
<dbReference type="InterPro" id="IPR000734">
    <property type="entry name" value="TAG_lipase"/>
</dbReference>
<dbReference type="InterPro" id="IPR033906">
    <property type="entry name" value="Lipase_N"/>
</dbReference>
<evidence type="ECO:0000256" key="8">
    <source>
        <dbReference type="ARBA" id="ARBA00022801"/>
    </source>
</evidence>
<dbReference type="InterPro" id="IPR036392">
    <property type="entry name" value="PLAT/LH2_dom_sf"/>
</dbReference>
<evidence type="ECO:0000256" key="5">
    <source>
        <dbReference type="ARBA" id="ARBA00022525"/>
    </source>
</evidence>
<keyword evidence="10" id="KW-0443">Lipid metabolism</keyword>
<evidence type="ECO:0000256" key="7">
    <source>
        <dbReference type="ARBA" id="ARBA00022729"/>
    </source>
</evidence>
<evidence type="ECO:0000259" key="18">
    <source>
        <dbReference type="PROSITE" id="PS50095"/>
    </source>
</evidence>
<dbReference type="CDD" id="cd00707">
    <property type="entry name" value="Pancreat_lipase_like"/>
    <property type="match status" value="1"/>
</dbReference>
<evidence type="ECO:0000256" key="9">
    <source>
        <dbReference type="ARBA" id="ARBA00022963"/>
    </source>
</evidence>
<evidence type="ECO:0000313" key="20">
    <source>
        <dbReference type="Proteomes" id="UP000694388"/>
    </source>
</evidence>
<reference evidence="19" key="1">
    <citation type="submission" date="2025-08" db="UniProtKB">
        <authorList>
            <consortium name="Ensembl"/>
        </authorList>
    </citation>
    <scope>IDENTIFICATION</scope>
</reference>
<evidence type="ECO:0000256" key="16">
    <source>
        <dbReference type="RuleBase" id="RU004262"/>
    </source>
</evidence>
<dbReference type="PANTHER" id="PTHR11610:SF173">
    <property type="entry name" value="LIPASE DOMAIN-CONTAINING PROTEIN-RELATED"/>
    <property type="match status" value="1"/>
</dbReference>
<evidence type="ECO:0000256" key="11">
    <source>
        <dbReference type="ARBA" id="ARBA00023157"/>
    </source>
</evidence>
<dbReference type="InterPro" id="IPR029058">
    <property type="entry name" value="AB_hydrolase_fold"/>
</dbReference>
<dbReference type="Gene3D" id="2.60.60.20">
    <property type="entry name" value="PLAT/LH2 domain"/>
    <property type="match status" value="1"/>
</dbReference>
<keyword evidence="8" id="KW-0378">Hydrolase</keyword>
<dbReference type="PRINTS" id="PR00822">
    <property type="entry name" value="LIPOLIPASE"/>
</dbReference>
<feature type="binding site" evidence="14">
    <location>
        <position position="214"/>
    </location>
    <ligand>
        <name>Ca(2+)</name>
        <dbReference type="ChEBI" id="CHEBI:29108"/>
    </ligand>
</feature>
<dbReference type="InterPro" id="IPR001024">
    <property type="entry name" value="PLAT/LH2_dom"/>
</dbReference>
<dbReference type="GO" id="GO:0004465">
    <property type="term" value="F:lipoprotein lipase activity"/>
    <property type="evidence" value="ECO:0007669"/>
    <property type="project" value="InterPro"/>
</dbReference>
<feature type="binding site" evidence="14">
    <location>
        <position position="206"/>
    </location>
    <ligand>
        <name>Ca(2+)</name>
        <dbReference type="ChEBI" id="CHEBI:29108"/>
    </ligand>
</feature>
<dbReference type="AlphaFoldDB" id="A0A8C4X0W7"/>
<dbReference type="Gene3D" id="3.40.50.1820">
    <property type="entry name" value="alpha/beta hydrolase"/>
    <property type="match status" value="1"/>
</dbReference>
<dbReference type="PRINTS" id="PR00821">
    <property type="entry name" value="TAGLIPASE"/>
</dbReference>
<dbReference type="Ensembl" id="ENSEBUT00000025133.1">
    <property type="protein sequence ID" value="ENSEBUP00000024558.1"/>
    <property type="gene ID" value="ENSEBUG00000015147.1"/>
</dbReference>
<evidence type="ECO:0000256" key="1">
    <source>
        <dbReference type="ARBA" id="ARBA00001024"/>
    </source>
</evidence>
<organism evidence="19 20">
    <name type="scientific">Eptatretus burgeri</name>
    <name type="common">Inshore hagfish</name>
    <dbReference type="NCBI Taxonomy" id="7764"/>
    <lineage>
        <taxon>Eukaryota</taxon>
        <taxon>Metazoa</taxon>
        <taxon>Chordata</taxon>
        <taxon>Craniata</taxon>
        <taxon>Vertebrata</taxon>
        <taxon>Cyclostomata</taxon>
        <taxon>Myxini</taxon>
        <taxon>Myxiniformes</taxon>
        <taxon>Myxinidae</taxon>
        <taxon>Eptatretinae</taxon>
        <taxon>Eptatretus</taxon>
    </lineage>
</organism>
<dbReference type="FunFam" id="2.60.60.20:FF:000010">
    <property type="entry name" value="hepatic triacylglycerol lipase"/>
    <property type="match status" value="1"/>
</dbReference>
<comment type="subcellular location">
    <subcellularLocation>
        <location evidence="2">Secreted</location>
    </subcellularLocation>
</comment>
<dbReference type="PIRSF" id="PIRSF000865">
    <property type="entry name" value="Lipoprotein_lipase_LIPH"/>
    <property type="match status" value="1"/>
</dbReference>
<dbReference type="SMART" id="SM00308">
    <property type="entry name" value="LH2"/>
    <property type="match status" value="1"/>
</dbReference>
<proteinExistence type="inferred from homology"/>
<evidence type="ECO:0000313" key="19">
    <source>
        <dbReference type="Ensembl" id="ENSEBUP00000024558.1"/>
    </source>
</evidence>
<evidence type="ECO:0000256" key="14">
    <source>
        <dbReference type="PIRSR" id="PIRSR000865-2"/>
    </source>
</evidence>
<dbReference type="Proteomes" id="UP000694388">
    <property type="component" value="Unplaced"/>
</dbReference>
<dbReference type="Pfam" id="PF01477">
    <property type="entry name" value="PLAT"/>
    <property type="match status" value="1"/>
</dbReference>
<comment type="similarity">
    <text evidence="3 16">Belongs to the AB hydrolase superfamily. Lipase family.</text>
</comment>
<evidence type="ECO:0000256" key="4">
    <source>
        <dbReference type="ARBA" id="ARBA00013279"/>
    </source>
</evidence>
<evidence type="ECO:0000256" key="12">
    <source>
        <dbReference type="ARBA" id="ARBA00023180"/>
    </source>
</evidence>
<dbReference type="OMA" id="TSAQNHY"/>
<evidence type="ECO:0000256" key="13">
    <source>
        <dbReference type="PIRSR" id="PIRSR000865-1"/>
    </source>
</evidence>
<name>A0A8C4X0W7_EPTBU</name>
<dbReference type="GO" id="GO:0016042">
    <property type="term" value="P:lipid catabolic process"/>
    <property type="evidence" value="ECO:0007669"/>
    <property type="project" value="UniProtKB-KW"/>
</dbReference>
<dbReference type="SUPFAM" id="SSF49723">
    <property type="entry name" value="Lipase/lipooxygenase domain (PLAT/LH2 domain)"/>
    <property type="match status" value="1"/>
</dbReference>
<dbReference type="InterPro" id="IPR013818">
    <property type="entry name" value="Lipase"/>
</dbReference>
<evidence type="ECO:0000256" key="3">
    <source>
        <dbReference type="ARBA" id="ARBA00010701"/>
    </source>
</evidence>
<feature type="chain" id="PRO_5034650025" description="triacylglycerol lipase" evidence="17">
    <location>
        <begin position="21"/>
        <end position="503"/>
    </location>
</feature>
<keyword evidence="7 17" id="KW-0732">Signal</keyword>
<keyword evidence="9" id="KW-0442">Lipid degradation</keyword>
<feature type="active site" description="Nucleophile" evidence="13">
    <location>
        <position position="169"/>
    </location>
</feature>
<dbReference type="PROSITE" id="PS50095">
    <property type="entry name" value="PLAT"/>
    <property type="match status" value="1"/>
</dbReference>
<feature type="signal peptide" evidence="17">
    <location>
        <begin position="1"/>
        <end position="20"/>
    </location>
</feature>
<evidence type="ECO:0000256" key="6">
    <source>
        <dbReference type="ARBA" id="ARBA00022674"/>
    </source>
</evidence>
<keyword evidence="5" id="KW-0964">Secreted</keyword>
<dbReference type="InterPro" id="IPR016272">
    <property type="entry name" value="Lipase_LIPH"/>
</dbReference>
<evidence type="ECO:0000256" key="10">
    <source>
        <dbReference type="ARBA" id="ARBA00023098"/>
    </source>
</evidence>
<dbReference type="PANTHER" id="PTHR11610">
    <property type="entry name" value="LIPASE"/>
    <property type="match status" value="1"/>
</dbReference>
<dbReference type="Pfam" id="PF00151">
    <property type="entry name" value="Lipase"/>
    <property type="match status" value="1"/>
</dbReference>
<dbReference type="GO" id="GO:0005615">
    <property type="term" value="C:extracellular space"/>
    <property type="evidence" value="ECO:0007669"/>
    <property type="project" value="TreeGrafter"/>
</dbReference>
<evidence type="ECO:0000256" key="2">
    <source>
        <dbReference type="ARBA" id="ARBA00004613"/>
    </source>
</evidence>
<sequence>MKMGLLVEIVFLNFCLVSWSDPTAALFNVSELFSVLSIGKTPAEKAAENTKFFLRLRNDPDADGCTFTKDPASITFCSFNVTAKTFMIVHGWSMSGLLEMWVSRLVDALHRKEKHSNVIVVDWLHRAQQHYPIAVANTARVGRDIASLIESLHKNFDYPLKHLHLLGYSLGAHVSGYAGSYLNSIGKIGRITGMDPAGPGFEGKAESERLSIDDAEFVDAVHTFTRGSLGLSIGIQQPVAHTDFYPNNGHFQPGCDLSNAYRNVATRGFFGITETVKCEHERSIHLFIGSLLHESQASLAFQCSDHARFDRGVCLSCTKNRCNRLGYDVARVRTKRSNKLFLRTSAKMPFRVFHYQLKMHFFSGPNEEPAYPSMSISLHGTRGDSHNVPLTRIETIKGNHTYSFLVHTDTDLGELRRVKLSWDGTSAWQNVWKQLSDLLPWPHESSPPKNIFLRRLRIKAGETQERLTFCSPGDTKLQMYPGVEYTFEQCQRRQIPRLRHRYI</sequence>
<evidence type="ECO:0000256" key="17">
    <source>
        <dbReference type="SAM" id="SignalP"/>
    </source>
</evidence>
<dbReference type="SUPFAM" id="SSF53474">
    <property type="entry name" value="alpha/beta-Hydrolases"/>
    <property type="match status" value="1"/>
</dbReference>
<feature type="domain" description="PLAT" evidence="18">
    <location>
        <begin position="353"/>
        <end position="489"/>
    </location>
</feature>
<comment type="catalytic activity">
    <reaction evidence="1">
        <text>a triacylglycerol + H2O = a diacylglycerol + a fatty acid + H(+)</text>
        <dbReference type="Rhea" id="RHEA:12044"/>
        <dbReference type="ChEBI" id="CHEBI:15377"/>
        <dbReference type="ChEBI" id="CHEBI:15378"/>
        <dbReference type="ChEBI" id="CHEBI:17855"/>
        <dbReference type="ChEBI" id="CHEBI:18035"/>
        <dbReference type="ChEBI" id="CHEBI:28868"/>
        <dbReference type="EC" id="3.1.1.3"/>
    </reaction>
</comment>
<reference evidence="19" key="2">
    <citation type="submission" date="2025-09" db="UniProtKB">
        <authorList>
            <consortium name="Ensembl"/>
        </authorList>
    </citation>
    <scope>IDENTIFICATION</scope>
</reference>
<keyword evidence="11" id="KW-1015">Disulfide bond</keyword>
<keyword evidence="6" id="KW-0358">Heparin-binding</keyword>
<keyword evidence="14" id="KW-0479">Metal-binding</keyword>
<dbReference type="GO" id="GO:0008201">
    <property type="term" value="F:heparin binding"/>
    <property type="evidence" value="ECO:0007669"/>
    <property type="project" value="UniProtKB-KW"/>
</dbReference>
<keyword evidence="12" id="KW-0325">Glycoprotein</keyword>
<dbReference type="InterPro" id="IPR002330">
    <property type="entry name" value="Lipo_Lipase"/>
</dbReference>
<keyword evidence="14" id="KW-0106">Calcium</keyword>
<dbReference type="GeneTree" id="ENSGT00940000157602"/>
<feature type="active site" description="Charge relay system" evidence="13">
    <location>
        <position position="195"/>
    </location>
</feature>
<dbReference type="FunFam" id="3.40.50.1820:FF:000441">
    <property type="entry name" value="Lipoprotein lipase"/>
    <property type="match status" value="1"/>
</dbReference>
<comment type="caution">
    <text evidence="15">Lacks conserved residue(s) required for the propagation of feature annotation.</text>
</comment>
<dbReference type="GO" id="GO:0046872">
    <property type="term" value="F:metal ion binding"/>
    <property type="evidence" value="ECO:0007669"/>
    <property type="project" value="UniProtKB-KW"/>
</dbReference>
<feature type="active site" description="Charge relay system" evidence="13">
    <location>
        <position position="280"/>
    </location>
</feature>